<evidence type="ECO:0000256" key="3">
    <source>
        <dbReference type="ARBA" id="ARBA00023172"/>
    </source>
</evidence>
<dbReference type="GO" id="GO:0003677">
    <property type="term" value="F:DNA binding"/>
    <property type="evidence" value="ECO:0007669"/>
    <property type="project" value="UniProtKB-UniRule"/>
</dbReference>
<dbReference type="Pfam" id="PF00589">
    <property type="entry name" value="Phage_integrase"/>
    <property type="match status" value="1"/>
</dbReference>
<dbReference type="Gene3D" id="1.10.443.10">
    <property type="entry name" value="Intergrase catalytic core"/>
    <property type="match status" value="1"/>
</dbReference>
<dbReference type="PANTHER" id="PTHR30349:SF81">
    <property type="entry name" value="TYROSINE RECOMBINASE XERC"/>
    <property type="match status" value="1"/>
</dbReference>
<dbReference type="InterPro" id="IPR050090">
    <property type="entry name" value="Tyrosine_recombinase_XerCD"/>
</dbReference>
<dbReference type="PROSITE" id="PS51900">
    <property type="entry name" value="CB"/>
    <property type="match status" value="1"/>
</dbReference>
<accession>E3H826</accession>
<dbReference type="Proteomes" id="UP000006875">
    <property type="component" value="Chromosome"/>
</dbReference>
<dbReference type="EMBL" id="CP002281">
    <property type="protein sequence ID" value="ADO83257.1"/>
    <property type="molecule type" value="Genomic_DNA"/>
</dbReference>
<dbReference type="InterPro" id="IPR010998">
    <property type="entry name" value="Integrase_recombinase_N"/>
</dbReference>
<proteinExistence type="predicted"/>
<dbReference type="GO" id="GO:0006310">
    <property type="term" value="P:DNA recombination"/>
    <property type="evidence" value="ECO:0007669"/>
    <property type="project" value="UniProtKB-KW"/>
</dbReference>
<dbReference type="AlphaFoldDB" id="E3H826"/>
<dbReference type="PROSITE" id="PS51898">
    <property type="entry name" value="TYR_RECOMBINASE"/>
    <property type="match status" value="1"/>
</dbReference>
<dbReference type="SUPFAM" id="SSF56349">
    <property type="entry name" value="DNA breaking-rejoining enzymes"/>
    <property type="match status" value="1"/>
</dbReference>
<dbReference type="RefSeq" id="WP_013387924.1">
    <property type="nucleotide sequence ID" value="NC_014632.1"/>
</dbReference>
<dbReference type="InterPro" id="IPR044068">
    <property type="entry name" value="CB"/>
</dbReference>
<evidence type="ECO:0000259" key="6">
    <source>
        <dbReference type="PROSITE" id="PS51900"/>
    </source>
</evidence>
<feature type="domain" description="Core-binding (CB)" evidence="6">
    <location>
        <begin position="1"/>
        <end position="81"/>
    </location>
</feature>
<dbReference type="PANTHER" id="PTHR30349">
    <property type="entry name" value="PHAGE INTEGRASE-RELATED"/>
    <property type="match status" value="1"/>
</dbReference>
<dbReference type="eggNOG" id="COG4974">
    <property type="taxonomic scope" value="Bacteria"/>
</dbReference>
<evidence type="ECO:0000256" key="4">
    <source>
        <dbReference type="PROSITE-ProRule" id="PRU01248"/>
    </source>
</evidence>
<protein>
    <submittedName>
        <fullName evidence="7">Integrase domain protein SAM domain protein</fullName>
    </submittedName>
</protein>
<evidence type="ECO:0000313" key="8">
    <source>
        <dbReference type="Proteomes" id="UP000006875"/>
    </source>
</evidence>
<dbReference type="KEGG" id="ipo:Ilyop_1477"/>
<keyword evidence="3" id="KW-0233">DNA recombination</keyword>
<keyword evidence="2 4" id="KW-0238">DNA-binding</keyword>
<dbReference type="InterPro" id="IPR002104">
    <property type="entry name" value="Integrase_catalytic"/>
</dbReference>
<gene>
    <name evidence="7" type="ordered locus">Ilyop_1477</name>
</gene>
<organism evidence="7 8">
    <name type="scientific">Ilyobacter polytropus (strain ATCC 51220 / DSM 2926 / LMG 16218 / CuHBu1)</name>
    <dbReference type="NCBI Taxonomy" id="572544"/>
    <lineage>
        <taxon>Bacteria</taxon>
        <taxon>Fusobacteriati</taxon>
        <taxon>Fusobacteriota</taxon>
        <taxon>Fusobacteriia</taxon>
        <taxon>Fusobacteriales</taxon>
        <taxon>Fusobacteriaceae</taxon>
        <taxon>Ilyobacter</taxon>
    </lineage>
</organism>
<evidence type="ECO:0000259" key="5">
    <source>
        <dbReference type="PROSITE" id="PS51898"/>
    </source>
</evidence>
<keyword evidence="1" id="KW-0229">DNA integration</keyword>
<dbReference type="HOGENOM" id="CLU_027562_9_0_0"/>
<name>E3H826_ILYPC</name>
<dbReference type="InterPro" id="IPR013762">
    <property type="entry name" value="Integrase-like_cat_sf"/>
</dbReference>
<feature type="domain" description="Tyr recombinase" evidence="5">
    <location>
        <begin position="102"/>
        <end position="276"/>
    </location>
</feature>
<dbReference type="GO" id="GO:0015074">
    <property type="term" value="P:DNA integration"/>
    <property type="evidence" value="ECO:0007669"/>
    <property type="project" value="UniProtKB-KW"/>
</dbReference>
<evidence type="ECO:0000256" key="2">
    <source>
        <dbReference type="ARBA" id="ARBA00023125"/>
    </source>
</evidence>
<dbReference type="STRING" id="572544.Ilyop_1477"/>
<dbReference type="InterPro" id="IPR004107">
    <property type="entry name" value="Integrase_SAM-like_N"/>
</dbReference>
<keyword evidence="8" id="KW-1185">Reference proteome</keyword>
<dbReference type="InterPro" id="IPR011010">
    <property type="entry name" value="DNA_brk_join_enz"/>
</dbReference>
<evidence type="ECO:0000313" key="7">
    <source>
        <dbReference type="EMBL" id="ADO83257.1"/>
    </source>
</evidence>
<evidence type="ECO:0000256" key="1">
    <source>
        <dbReference type="ARBA" id="ARBA00022908"/>
    </source>
</evidence>
<sequence length="283" mass="33211">MRELLIEFLKFIKDKKGFSESSIEAYRKDLEDFTVFLMGKDYVEVEDLDVMSFIETMKKEYSENSIYRKLVSLRAFYKYLYKKGIVEKLPTEGLKPVKPTVQMPETLEWEEVERIINQCGNQPKGERDKLVIEMLLQSGLLISEVLEIKISDIISTEYKKIKYVKNNRLHFIEIGNELSEKIKSFVNEDREKVVNSEDDFLFQGVTRQNFGARFKKYGQKAGISQNIYPNMLRNTLAKKYLDSSIDDVKDKMHLEKLEGTGVYITRNLDKIRELYMEIAIGDK</sequence>
<dbReference type="Pfam" id="PF02899">
    <property type="entry name" value="Phage_int_SAM_1"/>
    <property type="match status" value="1"/>
</dbReference>
<reference evidence="7 8" key="1">
    <citation type="journal article" date="2010" name="Stand. Genomic Sci.">
        <title>Complete genome sequence of Ilyobacter polytropus type strain (CuHbu1).</title>
        <authorList>
            <person name="Sikorski J."/>
            <person name="Chertkov O."/>
            <person name="Lapidus A."/>
            <person name="Nolan M."/>
            <person name="Lucas S."/>
            <person name="Del Rio T.G."/>
            <person name="Tice H."/>
            <person name="Cheng J.F."/>
            <person name="Tapia R."/>
            <person name="Han C."/>
            <person name="Goodwin L."/>
            <person name="Pitluck S."/>
            <person name="Liolios K."/>
            <person name="Ivanova N."/>
            <person name="Mavromatis K."/>
            <person name="Mikhailova N."/>
            <person name="Pati A."/>
            <person name="Chen A."/>
            <person name="Palaniappan K."/>
            <person name="Land M."/>
            <person name="Hauser L."/>
            <person name="Chang Y.J."/>
            <person name="Jeffries C.D."/>
            <person name="Brambilla E."/>
            <person name="Yasawong M."/>
            <person name="Rohde M."/>
            <person name="Pukall R."/>
            <person name="Spring S."/>
            <person name="Goker M."/>
            <person name="Woyke T."/>
            <person name="Bristow J."/>
            <person name="Eisen J.A."/>
            <person name="Markowitz V."/>
            <person name="Hugenholtz P."/>
            <person name="Kyrpides N.C."/>
            <person name="Klenk H.P."/>
        </authorList>
    </citation>
    <scope>NUCLEOTIDE SEQUENCE [LARGE SCALE GENOMIC DNA]</scope>
    <source>
        <strain evidence="8">ATCC 51220 / DSM 2926 / LMG 16218 / CuHBu1</strain>
    </source>
</reference>
<dbReference type="Gene3D" id="1.10.150.130">
    <property type="match status" value="1"/>
</dbReference>
<dbReference type="OrthoDB" id="9801717at2"/>